<comment type="subcellular location">
    <subcellularLocation>
        <location evidence="1">Mitochondrion</location>
    </subcellularLocation>
</comment>
<protein>
    <recommendedName>
        <fullName evidence="3">Altered inheritance of mitochondria protein 9, mitochondrial</fullName>
    </recommendedName>
    <alternativeName>
        <fullName evidence="6">Found in mitochondrial proteome protein 29</fullName>
    </alternativeName>
</protein>
<accession>A0A9P4QJ78</accession>
<evidence type="ECO:0000256" key="1">
    <source>
        <dbReference type="ARBA" id="ARBA00004173"/>
    </source>
</evidence>
<dbReference type="EMBL" id="ML996286">
    <property type="protein sequence ID" value="KAF2728298.1"/>
    <property type="molecule type" value="Genomic_DNA"/>
</dbReference>
<evidence type="ECO:0000256" key="5">
    <source>
        <dbReference type="ARBA" id="ARBA00023128"/>
    </source>
</evidence>
<evidence type="ECO:0000256" key="2">
    <source>
        <dbReference type="ARBA" id="ARBA00005543"/>
    </source>
</evidence>
<dbReference type="Gene3D" id="3.90.1200.10">
    <property type="match status" value="1"/>
</dbReference>
<dbReference type="GO" id="GO:0005739">
    <property type="term" value="C:mitochondrion"/>
    <property type="evidence" value="ECO:0007669"/>
    <property type="project" value="UniProtKB-SubCell"/>
</dbReference>
<dbReference type="AlphaFoldDB" id="A0A9P4QJ78"/>
<feature type="domain" description="Aminoglycoside phosphotransferase" evidence="7">
    <location>
        <begin position="258"/>
        <end position="292"/>
    </location>
</feature>
<evidence type="ECO:0000313" key="9">
    <source>
        <dbReference type="Proteomes" id="UP000799444"/>
    </source>
</evidence>
<dbReference type="InterPro" id="IPR011009">
    <property type="entry name" value="Kinase-like_dom_sf"/>
</dbReference>
<keyword evidence="9" id="KW-1185">Reference proteome</keyword>
<dbReference type="Pfam" id="PF01636">
    <property type="entry name" value="APH"/>
    <property type="match status" value="1"/>
</dbReference>
<dbReference type="Proteomes" id="UP000799444">
    <property type="component" value="Unassembled WGS sequence"/>
</dbReference>
<evidence type="ECO:0000256" key="3">
    <source>
        <dbReference type="ARBA" id="ARBA00016197"/>
    </source>
</evidence>
<comment type="caution">
    <text evidence="8">The sequence shown here is derived from an EMBL/GenBank/DDBJ whole genome shotgun (WGS) entry which is preliminary data.</text>
</comment>
<evidence type="ECO:0000256" key="4">
    <source>
        <dbReference type="ARBA" id="ARBA00022946"/>
    </source>
</evidence>
<comment type="similarity">
    <text evidence="2">Belongs to the AIM9 family.</text>
</comment>
<gene>
    <name evidence="8" type="ORF">EJ04DRAFT_546854</name>
</gene>
<dbReference type="InterPro" id="IPR051035">
    <property type="entry name" value="Mito_inheritance_9"/>
</dbReference>
<sequence>MEHSALSFAYLYFHLHHFISRRKLSLAVFTAPRLLDRFRQFNPHQLRRVACKTVGATNCVFIEKIGEGGFNKVFRLLMQDEQKVIAKIPHPNSGPRCFTTASEVATMDFCRTVLDMRHADTGPFFFKITGVPEVQPIKITSDLAQEAKNDIERRFSIGPSVQRKLWAKERTNMSKYHGPCTNSTVTCQSDEATDSSLLGTSPTDYLKSLAGCEVDWLSKYASGNVNDQRSPQAHIDLLEKFISIIPLITPKEDEIVSARLWHPDFHAGNIFIDKTGMITSLIDWQGALIGPIFISANPPKVLDYSIDLLMELPDNYKQLEEDRKAKLRRQVSQLILIEAYETRSASQNPLMYRLMRYPNSKTLKELVAFVSGS</sequence>
<dbReference type="SUPFAM" id="SSF56112">
    <property type="entry name" value="Protein kinase-like (PK-like)"/>
    <property type="match status" value="1"/>
</dbReference>
<dbReference type="OrthoDB" id="2968323at2759"/>
<organism evidence="8 9">
    <name type="scientific">Polyplosphaeria fusca</name>
    <dbReference type="NCBI Taxonomy" id="682080"/>
    <lineage>
        <taxon>Eukaryota</taxon>
        <taxon>Fungi</taxon>
        <taxon>Dikarya</taxon>
        <taxon>Ascomycota</taxon>
        <taxon>Pezizomycotina</taxon>
        <taxon>Dothideomycetes</taxon>
        <taxon>Pleosporomycetidae</taxon>
        <taxon>Pleosporales</taxon>
        <taxon>Tetraplosphaeriaceae</taxon>
        <taxon>Polyplosphaeria</taxon>
    </lineage>
</organism>
<dbReference type="InterPro" id="IPR002575">
    <property type="entry name" value="Aminoglycoside_PTrfase"/>
</dbReference>
<evidence type="ECO:0000256" key="6">
    <source>
        <dbReference type="ARBA" id="ARBA00031849"/>
    </source>
</evidence>
<evidence type="ECO:0000313" key="8">
    <source>
        <dbReference type="EMBL" id="KAF2728298.1"/>
    </source>
</evidence>
<dbReference type="PANTHER" id="PTHR36091">
    <property type="entry name" value="ALTERED INHERITANCE OF MITOCHONDRIA PROTEIN 9, MITOCHONDRIAL"/>
    <property type="match status" value="1"/>
</dbReference>
<keyword evidence="4" id="KW-0809">Transit peptide</keyword>
<reference evidence="8" key="1">
    <citation type="journal article" date="2020" name="Stud. Mycol.">
        <title>101 Dothideomycetes genomes: a test case for predicting lifestyles and emergence of pathogens.</title>
        <authorList>
            <person name="Haridas S."/>
            <person name="Albert R."/>
            <person name="Binder M."/>
            <person name="Bloem J."/>
            <person name="Labutti K."/>
            <person name="Salamov A."/>
            <person name="Andreopoulos B."/>
            <person name="Baker S."/>
            <person name="Barry K."/>
            <person name="Bills G."/>
            <person name="Bluhm B."/>
            <person name="Cannon C."/>
            <person name="Castanera R."/>
            <person name="Culley D."/>
            <person name="Daum C."/>
            <person name="Ezra D."/>
            <person name="Gonzalez J."/>
            <person name="Henrissat B."/>
            <person name="Kuo A."/>
            <person name="Liang C."/>
            <person name="Lipzen A."/>
            <person name="Lutzoni F."/>
            <person name="Magnuson J."/>
            <person name="Mondo S."/>
            <person name="Nolan M."/>
            <person name="Ohm R."/>
            <person name="Pangilinan J."/>
            <person name="Park H.-J."/>
            <person name="Ramirez L."/>
            <person name="Alfaro M."/>
            <person name="Sun H."/>
            <person name="Tritt A."/>
            <person name="Yoshinaga Y."/>
            <person name="Zwiers L.-H."/>
            <person name="Turgeon B."/>
            <person name="Goodwin S."/>
            <person name="Spatafora J."/>
            <person name="Crous P."/>
            <person name="Grigoriev I."/>
        </authorList>
    </citation>
    <scope>NUCLEOTIDE SEQUENCE</scope>
    <source>
        <strain evidence="8">CBS 125425</strain>
    </source>
</reference>
<evidence type="ECO:0000259" key="7">
    <source>
        <dbReference type="Pfam" id="PF01636"/>
    </source>
</evidence>
<keyword evidence="5" id="KW-0496">Mitochondrion</keyword>
<proteinExistence type="inferred from homology"/>
<dbReference type="PANTHER" id="PTHR36091:SF1">
    <property type="entry name" value="ALTERED INHERITANCE OF MITOCHONDRIA PROTEIN 9, MITOCHONDRIAL"/>
    <property type="match status" value="1"/>
</dbReference>
<name>A0A9P4QJ78_9PLEO</name>